<dbReference type="Proteomes" id="UP001620645">
    <property type="component" value="Unassembled WGS sequence"/>
</dbReference>
<dbReference type="PANTHER" id="PTHR14978:SF0">
    <property type="entry name" value="BETA-CATENIN-LIKE PROTEIN 1"/>
    <property type="match status" value="1"/>
</dbReference>
<evidence type="ECO:0000256" key="1">
    <source>
        <dbReference type="ARBA" id="ARBA00004123"/>
    </source>
</evidence>
<dbReference type="Gene3D" id="1.25.10.10">
    <property type="entry name" value="Leucine-rich Repeat Variant"/>
    <property type="match status" value="1"/>
</dbReference>
<dbReference type="InterPro" id="IPR016024">
    <property type="entry name" value="ARM-type_fold"/>
</dbReference>
<comment type="subcellular location">
    <subcellularLocation>
        <location evidence="1">Nucleus</location>
    </subcellularLocation>
</comment>
<dbReference type="Pfam" id="PF08216">
    <property type="entry name" value="CTNNBL"/>
    <property type="match status" value="1"/>
</dbReference>
<dbReference type="GO" id="GO:0010467">
    <property type="term" value="P:gene expression"/>
    <property type="evidence" value="ECO:0007669"/>
    <property type="project" value="UniProtKB-ARBA"/>
</dbReference>
<keyword evidence="4" id="KW-0175">Coiled coil</keyword>
<dbReference type="FunFam" id="1.25.10.10:FF:001136">
    <property type="entry name" value="Beta-catenin-like protein 1"/>
    <property type="match status" value="1"/>
</dbReference>
<dbReference type="InterPro" id="IPR039678">
    <property type="entry name" value="CTNNBL1"/>
</dbReference>
<feature type="compositionally biased region" description="Basic and acidic residues" evidence="10">
    <location>
        <begin position="8"/>
        <end position="26"/>
    </location>
</feature>
<dbReference type="GO" id="GO:0005634">
    <property type="term" value="C:nucleus"/>
    <property type="evidence" value="ECO:0007669"/>
    <property type="project" value="UniProtKB-SubCell"/>
</dbReference>
<evidence type="ECO:0000313" key="12">
    <source>
        <dbReference type="EMBL" id="KAL3078823.1"/>
    </source>
</evidence>
<feature type="domain" description="Beta-catenin-like protein 1 N-terminal" evidence="11">
    <location>
        <begin position="39"/>
        <end position="147"/>
    </location>
</feature>
<keyword evidence="2" id="KW-0597">Phosphoprotein</keyword>
<gene>
    <name evidence="12" type="ORF">niasHS_014605</name>
</gene>
<evidence type="ECO:0000256" key="8">
    <source>
        <dbReference type="ARBA" id="ARBA00070106"/>
    </source>
</evidence>
<evidence type="ECO:0000256" key="10">
    <source>
        <dbReference type="SAM" id="MobiDB-lite"/>
    </source>
</evidence>
<accession>A0ABD2IHH7</accession>
<reference evidence="12 13" key="1">
    <citation type="submission" date="2024-10" db="EMBL/GenBank/DDBJ databases">
        <authorList>
            <person name="Kim D."/>
        </authorList>
    </citation>
    <scope>NUCLEOTIDE SEQUENCE [LARGE SCALE GENOMIC DNA]</scope>
    <source>
        <strain evidence="12">Taebaek</strain>
    </source>
</reference>
<evidence type="ECO:0000256" key="4">
    <source>
        <dbReference type="ARBA" id="ARBA00023054"/>
    </source>
</evidence>
<dbReference type="AlphaFoldDB" id="A0ABD2IHH7"/>
<evidence type="ECO:0000256" key="2">
    <source>
        <dbReference type="ARBA" id="ARBA00022553"/>
    </source>
</evidence>
<evidence type="ECO:0000256" key="7">
    <source>
        <dbReference type="ARBA" id="ARBA00061776"/>
    </source>
</evidence>
<keyword evidence="3" id="KW-0677">Repeat</keyword>
<name>A0ABD2IHH7_HETSC</name>
<keyword evidence="5" id="KW-0539">Nucleus</keyword>
<comment type="function">
    <text evidence="6">Component of the PRP19-CDC5L complex that forms an integral part of the spliceosome and is required for activating pre-mRNA splicing. Participates in AID/AICDA-mediated somatic hypermutation (SHM) and class-switch recombination (CSR), 2 processes resulting in the production of high-affinity, mutated isotype-switched antibodies.</text>
</comment>
<dbReference type="PANTHER" id="PTHR14978">
    <property type="entry name" value="BETA-CATENIN-LIKE PROTEIN 1 NUCLEAR ASSOCIATED PROTEIN"/>
    <property type="match status" value="1"/>
</dbReference>
<feature type="region of interest" description="Disordered" evidence="10">
    <location>
        <begin position="1"/>
        <end position="32"/>
    </location>
</feature>
<dbReference type="EMBL" id="JBICCN010000309">
    <property type="protein sequence ID" value="KAL3078823.1"/>
    <property type="molecule type" value="Genomic_DNA"/>
</dbReference>
<evidence type="ECO:0000256" key="9">
    <source>
        <dbReference type="ARBA" id="ARBA00083862"/>
    </source>
</evidence>
<evidence type="ECO:0000259" key="11">
    <source>
        <dbReference type="SMART" id="SM01156"/>
    </source>
</evidence>
<comment type="caution">
    <text evidence="12">The sequence shown here is derived from an EMBL/GenBank/DDBJ whole genome shotgun (WGS) entry which is preliminary data.</text>
</comment>
<dbReference type="SUPFAM" id="SSF48371">
    <property type="entry name" value="ARM repeat"/>
    <property type="match status" value="1"/>
</dbReference>
<evidence type="ECO:0000256" key="6">
    <source>
        <dbReference type="ARBA" id="ARBA00058456"/>
    </source>
</evidence>
<dbReference type="InterPro" id="IPR011989">
    <property type="entry name" value="ARM-like"/>
</dbReference>
<protein>
    <recommendedName>
        <fullName evidence="8">Beta-catenin-like protein 1</fullName>
    </recommendedName>
    <alternativeName>
        <fullName evidence="9">Nuclear-associated protein</fullName>
    </alternativeName>
</protein>
<sequence>MSTIGVDEIFKLSQKDHQPPEKRSKLSDGSTQNVLSVATAKNGGDILEALEKSEDTSELNEIDEASVKRICFQLERKQAKNAELRIKYAEEPPKFMESEIELNNAIQEMHVIAAEPQFYDVLVEQGSVQLLLQLLSHENTDIIAAVCNLLQELTDVEILHESEEGAKVLVDELIKGHVVETLVQQPLVKLNEQIQDEADAVYNAMNVVENLLDFHPQANDLCVSQGLFDWLMVRATKRKVFDANKLFASQLFAMLLQSCESARKRLTEKRDGIDMTLRALAVYKRHNPGSPDEHEHMENLFDALCAALMYVPNRQVFLDGEGLQLMILMLKEKKMSREGALKVLSHATAIPDGGPNCDKFVEIYGLSTLFPLFMRTPPKMKRKDTSPEDHEEFCCSVVDALLFSCNPTNCQRVLQKFVDHCFEKIDRAVELFLKYSEKVRRFETKMERRIASLAEEEKPDIEELYLEKLNNGLYTLQRAALILAEICSKGAPGCHERVEKLFRLRLGDGSVGKQLEPILREFHRYLDSEADTQKQRVELLIAHFTQK</sequence>
<comment type="subunit">
    <text evidence="7">Component of the PRP19-CDC5L splicing complex composed of a core complex comprising a homotetramer of PRPF19, CDC5L, PLRG1 and BCAS2, and at least three less stably associated proteins CTNNBL1, CWC15 and HSPA8. Interacts directly with CWC15 and CDC5L in the complex. Interacts with AICDA; the interaction is important for the antibody diversification activity of AICDA. Interacts with PRPF31 (via its NLS). Interacts (via its N-terminal NLS) with KPNA1 and KPNA2.</text>
</comment>
<organism evidence="12 13">
    <name type="scientific">Heterodera schachtii</name>
    <name type="common">Sugarbeet cyst nematode worm</name>
    <name type="synonym">Tylenchus schachtii</name>
    <dbReference type="NCBI Taxonomy" id="97005"/>
    <lineage>
        <taxon>Eukaryota</taxon>
        <taxon>Metazoa</taxon>
        <taxon>Ecdysozoa</taxon>
        <taxon>Nematoda</taxon>
        <taxon>Chromadorea</taxon>
        <taxon>Rhabditida</taxon>
        <taxon>Tylenchina</taxon>
        <taxon>Tylenchomorpha</taxon>
        <taxon>Tylenchoidea</taxon>
        <taxon>Heteroderidae</taxon>
        <taxon>Heteroderinae</taxon>
        <taxon>Heterodera</taxon>
    </lineage>
</organism>
<proteinExistence type="predicted"/>
<evidence type="ECO:0000313" key="13">
    <source>
        <dbReference type="Proteomes" id="UP001620645"/>
    </source>
</evidence>
<evidence type="ECO:0000256" key="5">
    <source>
        <dbReference type="ARBA" id="ARBA00023242"/>
    </source>
</evidence>
<dbReference type="InterPro" id="IPR013180">
    <property type="entry name" value="CTNNBL1_N"/>
</dbReference>
<evidence type="ECO:0000256" key="3">
    <source>
        <dbReference type="ARBA" id="ARBA00022737"/>
    </source>
</evidence>
<dbReference type="SMART" id="SM01156">
    <property type="entry name" value="DUF1716"/>
    <property type="match status" value="1"/>
</dbReference>
<keyword evidence="13" id="KW-1185">Reference proteome</keyword>